<organism evidence="3 4">
    <name type="scientific">Coffea arabica</name>
    <name type="common">Arabian coffee</name>
    <dbReference type="NCBI Taxonomy" id="13443"/>
    <lineage>
        <taxon>Eukaryota</taxon>
        <taxon>Viridiplantae</taxon>
        <taxon>Streptophyta</taxon>
        <taxon>Embryophyta</taxon>
        <taxon>Tracheophyta</taxon>
        <taxon>Spermatophyta</taxon>
        <taxon>Magnoliopsida</taxon>
        <taxon>eudicotyledons</taxon>
        <taxon>Gunneridae</taxon>
        <taxon>Pentapetalae</taxon>
        <taxon>asterids</taxon>
        <taxon>lamiids</taxon>
        <taxon>Gentianales</taxon>
        <taxon>Rubiaceae</taxon>
        <taxon>Ixoroideae</taxon>
        <taxon>Gardenieae complex</taxon>
        <taxon>Bertiereae - Coffeeae clade</taxon>
        <taxon>Coffeeae</taxon>
        <taxon>Coffea</taxon>
    </lineage>
</organism>
<dbReference type="OrthoDB" id="5835829at2759"/>
<dbReference type="RefSeq" id="XP_027098660.2">
    <property type="nucleotide sequence ID" value="XM_027242859.2"/>
</dbReference>
<reference evidence="3" key="1">
    <citation type="journal article" date="2025" name="Foods">
        <title>Unveiling the Microbial Signatures of Arabica Coffee Cherries: Insights into Ripeness Specific Diversity, Functional Traits, and Implications for Quality and Safety.</title>
        <authorList>
            <consortium name="RefSeq"/>
            <person name="Tenea G.N."/>
            <person name="Cifuentes V."/>
            <person name="Reyes P."/>
            <person name="Cevallos-Vallejos M."/>
        </authorList>
    </citation>
    <scope>NUCLEOTIDE SEQUENCE [LARGE SCALE GENOMIC DNA]</scope>
</reference>
<reference evidence="4" key="2">
    <citation type="submission" date="2025-08" db="UniProtKB">
        <authorList>
            <consortium name="RefSeq"/>
        </authorList>
    </citation>
    <scope>IDENTIFICATION</scope>
    <source>
        <tissue evidence="4">Leaves</tissue>
    </source>
</reference>
<dbReference type="PANTHER" id="PTHR11926">
    <property type="entry name" value="GLUCOSYL/GLUCURONOSYL TRANSFERASES"/>
    <property type="match status" value="1"/>
</dbReference>
<dbReference type="Pfam" id="PF00201">
    <property type="entry name" value="UDPGT"/>
    <property type="match status" value="1"/>
</dbReference>
<evidence type="ECO:0000313" key="4">
    <source>
        <dbReference type="RefSeq" id="XP_027098660.2"/>
    </source>
</evidence>
<evidence type="ECO:0000313" key="3">
    <source>
        <dbReference type="Proteomes" id="UP001652660"/>
    </source>
</evidence>
<proteinExistence type="inferred from homology"/>
<dbReference type="GO" id="GO:0080043">
    <property type="term" value="F:quercetin 3-O-glucosyltransferase activity"/>
    <property type="evidence" value="ECO:0007669"/>
    <property type="project" value="TreeGrafter"/>
</dbReference>
<gene>
    <name evidence="4" type="primary">LOC113717983</name>
</gene>
<dbReference type="CDD" id="cd03784">
    <property type="entry name" value="GT1_Gtf-like"/>
    <property type="match status" value="1"/>
</dbReference>
<evidence type="ECO:0000256" key="1">
    <source>
        <dbReference type="ARBA" id="ARBA00009995"/>
    </source>
</evidence>
<sequence length="455" mass="50642">MGIPHVLAIPYPAQGHVLPLMELALRLVKNGIKVTFVNTEFDHKRVIESLSGEENVPDMMHLVSVPDGLESWEDRNDLGKLTKTIFRVMPAKLEALMEKMNESETDKITCLITDESMGWALEIAKKMGVRAVAFWPAAAALLALQLNIPKLIDDGIIDSSGTIMKKQMVQLSSTMLAVDSEHFLWASVGDATTQGIVFDAMLKNNRTLKMADWIIGNSSNELEASVFTLFPEMLPIGPLLASNRLGKSVGSYWPEDSDCLAWLDKQPLQSVIYVAFGSFTVFDQTQFQELALGLELTNMPFLWVVRHNLTAGKDSAYPKGFRDRIQGRGRLSSWAPQQQVLSHPSVACFLSHCGWNSTIEGVSNGVPFLCWPYFADQFTNRSYICDDWKVGLGLEKDGNGIIAQGEVKNKIEQLVTVKGYKERALDLKAKVMSSLREDGCSGKNFNSFVKWIKDD</sequence>
<accession>A0A6P6V7L2</accession>
<dbReference type="GO" id="GO:0080044">
    <property type="term" value="F:quercetin 7-O-glucosyltransferase activity"/>
    <property type="evidence" value="ECO:0007669"/>
    <property type="project" value="TreeGrafter"/>
</dbReference>
<keyword evidence="3" id="KW-1185">Reference proteome</keyword>
<dbReference type="AlphaFoldDB" id="A0A6P6V7L2"/>
<evidence type="ECO:0000256" key="2">
    <source>
        <dbReference type="ARBA" id="ARBA00022679"/>
    </source>
</evidence>
<dbReference type="Gene3D" id="3.40.50.2000">
    <property type="entry name" value="Glycogen Phosphorylase B"/>
    <property type="match status" value="2"/>
</dbReference>
<dbReference type="GeneID" id="113717983"/>
<protein>
    <submittedName>
        <fullName evidence="4">UDP-glycosyltransferase 83A1-like</fullName>
    </submittedName>
</protein>
<comment type="similarity">
    <text evidence="1">Belongs to the UDP-glycosyltransferase family.</text>
</comment>
<dbReference type="InterPro" id="IPR002213">
    <property type="entry name" value="UDP_glucos_trans"/>
</dbReference>
<dbReference type="SUPFAM" id="SSF53756">
    <property type="entry name" value="UDP-Glycosyltransferase/glycogen phosphorylase"/>
    <property type="match status" value="1"/>
</dbReference>
<dbReference type="Proteomes" id="UP001652660">
    <property type="component" value="Chromosome 11c"/>
</dbReference>
<keyword evidence="2" id="KW-0808">Transferase</keyword>
<dbReference type="PANTHER" id="PTHR11926:SF1412">
    <property type="entry name" value="UDP-GLYCOSYLTRANSFERASE 83A1-LIKE"/>
    <property type="match status" value="1"/>
</dbReference>
<name>A0A6P6V7L2_COFAR</name>